<dbReference type="GO" id="GO:0032259">
    <property type="term" value="P:methylation"/>
    <property type="evidence" value="ECO:0007669"/>
    <property type="project" value="UniProtKB-KW"/>
</dbReference>
<dbReference type="InterPro" id="IPR023576">
    <property type="entry name" value="UbiE/COQ5_MeTrFase_CS"/>
</dbReference>
<dbReference type="InterPro" id="IPR004033">
    <property type="entry name" value="UbiE/COQ5_MeTrFase"/>
</dbReference>
<keyword evidence="1 4" id="KW-0489">Methyltransferase</keyword>
<dbReference type="PROSITE" id="PS01184">
    <property type="entry name" value="UBIE_2"/>
    <property type="match status" value="1"/>
</dbReference>
<proteinExistence type="predicted"/>
<keyword evidence="5" id="KW-1185">Reference proteome</keyword>
<accession>A0A9W8GMH6</accession>
<sequence>MFSRNAFTKVIALGLGSRGASRVSGSLRSLMTATSSTRQQLMPALEHPSSARPKDDTLYGDIVPIDAKEEIMDRTYCKVADRYDMVLEAMSLGLNQYWKKKFVRLMSPAAGLKMIDMAGGTGQIARNYLEYQDLVNNDKSSSVHVVDLNEQMLRVGRHRFSSSQWTKDRRISFAQGSAENLVNVADNSFDIYSISAGMHNIPHPELALSEAYRVLKPGGVFACLEYGHVDTPIVKQLHRWHLGTLAPAIGQLLVNKRESYERLVCSALSFPHQRDFAKAIRRAGFRLPPGKGYELMHHGYMVAFFGTKPE</sequence>
<keyword evidence="2" id="KW-0808">Transferase</keyword>
<organism evidence="4 5">
    <name type="scientific">Coemansia spiralis</name>
    <dbReference type="NCBI Taxonomy" id="417178"/>
    <lineage>
        <taxon>Eukaryota</taxon>
        <taxon>Fungi</taxon>
        <taxon>Fungi incertae sedis</taxon>
        <taxon>Zoopagomycota</taxon>
        <taxon>Kickxellomycotina</taxon>
        <taxon>Kickxellomycetes</taxon>
        <taxon>Kickxellales</taxon>
        <taxon>Kickxellaceae</taxon>
        <taxon>Coemansia</taxon>
    </lineage>
</organism>
<protein>
    <submittedName>
        <fullName evidence="4">2-hexaprenyl-6-methoxy-1,4-benzoquinone methyltransferase</fullName>
    </submittedName>
</protein>
<dbReference type="NCBIfam" id="TIGR01934">
    <property type="entry name" value="MenG_MenH_UbiE"/>
    <property type="match status" value="1"/>
</dbReference>
<evidence type="ECO:0000256" key="1">
    <source>
        <dbReference type="ARBA" id="ARBA00022603"/>
    </source>
</evidence>
<gene>
    <name evidence="4" type="primary">COQ5_1</name>
    <name evidence="4" type="ORF">IWW39_002778</name>
</gene>
<evidence type="ECO:0000313" key="5">
    <source>
        <dbReference type="Proteomes" id="UP001151516"/>
    </source>
</evidence>
<dbReference type="EMBL" id="JANBTX010000066">
    <property type="protein sequence ID" value="KAJ2687650.1"/>
    <property type="molecule type" value="Genomic_DNA"/>
</dbReference>
<dbReference type="InterPro" id="IPR029063">
    <property type="entry name" value="SAM-dependent_MTases_sf"/>
</dbReference>
<dbReference type="OrthoDB" id="6329284at2759"/>
<dbReference type="GO" id="GO:0008425">
    <property type="term" value="F:2-methoxy-6-polyprenyl-1,4-benzoquinol methyltransferase activity"/>
    <property type="evidence" value="ECO:0007669"/>
    <property type="project" value="TreeGrafter"/>
</dbReference>
<dbReference type="PANTHER" id="PTHR43591:SF24">
    <property type="entry name" value="2-METHOXY-6-POLYPRENYL-1,4-BENZOQUINOL METHYLASE, MITOCHONDRIAL"/>
    <property type="match status" value="1"/>
</dbReference>
<keyword evidence="3" id="KW-0949">S-adenosyl-L-methionine</keyword>
<dbReference type="CDD" id="cd02440">
    <property type="entry name" value="AdoMet_MTases"/>
    <property type="match status" value="1"/>
</dbReference>
<dbReference type="SUPFAM" id="SSF53335">
    <property type="entry name" value="S-adenosyl-L-methionine-dependent methyltransferases"/>
    <property type="match status" value="1"/>
</dbReference>
<reference evidence="4" key="1">
    <citation type="submission" date="2022-07" db="EMBL/GenBank/DDBJ databases">
        <title>Phylogenomic reconstructions and comparative analyses of Kickxellomycotina fungi.</title>
        <authorList>
            <person name="Reynolds N.K."/>
            <person name="Stajich J.E."/>
            <person name="Barry K."/>
            <person name="Grigoriev I.V."/>
            <person name="Crous P."/>
            <person name="Smith M.E."/>
        </authorList>
    </citation>
    <scope>NUCLEOTIDE SEQUENCE</scope>
    <source>
        <strain evidence="4">CBS 109367</strain>
    </source>
</reference>
<name>A0A9W8GMH6_9FUNG</name>
<dbReference type="PROSITE" id="PS51608">
    <property type="entry name" value="SAM_MT_UBIE"/>
    <property type="match status" value="1"/>
</dbReference>
<evidence type="ECO:0000313" key="4">
    <source>
        <dbReference type="EMBL" id="KAJ2687650.1"/>
    </source>
</evidence>
<dbReference type="AlphaFoldDB" id="A0A9W8GMH6"/>
<evidence type="ECO:0000256" key="2">
    <source>
        <dbReference type="ARBA" id="ARBA00022679"/>
    </source>
</evidence>
<comment type="caution">
    <text evidence="4">The sequence shown here is derived from an EMBL/GenBank/DDBJ whole genome shotgun (WGS) entry which is preliminary data.</text>
</comment>
<evidence type="ECO:0000256" key="3">
    <source>
        <dbReference type="ARBA" id="ARBA00022691"/>
    </source>
</evidence>
<dbReference type="Pfam" id="PF01209">
    <property type="entry name" value="Ubie_methyltran"/>
    <property type="match status" value="1"/>
</dbReference>
<dbReference type="PANTHER" id="PTHR43591">
    <property type="entry name" value="METHYLTRANSFERASE"/>
    <property type="match status" value="1"/>
</dbReference>
<dbReference type="Proteomes" id="UP001151516">
    <property type="component" value="Unassembled WGS sequence"/>
</dbReference>
<dbReference type="Gene3D" id="3.40.50.150">
    <property type="entry name" value="Vaccinia Virus protein VP39"/>
    <property type="match status" value="1"/>
</dbReference>